<evidence type="ECO:0008006" key="4">
    <source>
        <dbReference type="Google" id="ProtNLM"/>
    </source>
</evidence>
<accession>A0A3E1EZ42</accession>
<protein>
    <recommendedName>
        <fullName evidence="4">VWA domain-containing protein</fullName>
    </recommendedName>
</protein>
<organism evidence="2 3">
    <name type="scientific">Brumimicrobium aurantiacum</name>
    <dbReference type="NCBI Taxonomy" id="1737063"/>
    <lineage>
        <taxon>Bacteria</taxon>
        <taxon>Pseudomonadati</taxon>
        <taxon>Bacteroidota</taxon>
        <taxon>Flavobacteriia</taxon>
        <taxon>Flavobacteriales</taxon>
        <taxon>Crocinitomicaceae</taxon>
        <taxon>Brumimicrobium</taxon>
    </lineage>
</organism>
<keyword evidence="3" id="KW-1185">Reference proteome</keyword>
<feature type="chain" id="PRO_5017832083" description="VWA domain-containing protein" evidence="1">
    <location>
        <begin position="21"/>
        <end position="391"/>
    </location>
</feature>
<evidence type="ECO:0000313" key="2">
    <source>
        <dbReference type="EMBL" id="RFC54727.1"/>
    </source>
</evidence>
<sequence>MPMKLITFLFFSSLSFIIFAQNNARTIDDIINQKEKKAGIYRISGTHLNTAVVNMNYGSSKILSVMDKSILQKANIIQIDLVYTNFPKGQDISALNKQRIRNMLSIRSDLVKNEGITWSVVRQMYCKNESQAKIMFHGAIIYYQPEQSQILSSTEKQNYESLPKDDTKDISEEEVKKKFKNDPVIINAFERNNWKKPVVVADVTCSMFPYIEQVVFWFLLKLNKKEEAYIALYNDGDGIPNNQKKIGSTKGIHSVRTKKYVEFRDTLLQAVSFGCSGDSPENDVEAILKAQNDNPNAKEIILIADNFSEMRDHQLISDIEKPVRIILCGTKYRLNVHYLNLAFATGGSIHTLNEDLFNLIKKSEGETFEFAGKSFKIKDGKVHELQSNTKI</sequence>
<feature type="signal peptide" evidence="1">
    <location>
        <begin position="1"/>
        <end position="20"/>
    </location>
</feature>
<dbReference type="AlphaFoldDB" id="A0A3E1EZ42"/>
<keyword evidence="1" id="KW-0732">Signal</keyword>
<evidence type="ECO:0000313" key="3">
    <source>
        <dbReference type="Proteomes" id="UP000257127"/>
    </source>
</evidence>
<evidence type="ECO:0000256" key="1">
    <source>
        <dbReference type="SAM" id="SignalP"/>
    </source>
</evidence>
<dbReference type="EMBL" id="QURB01000003">
    <property type="protein sequence ID" value="RFC54727.1"/>
    <property type="molecule type" value="Genomic_DNA"/>
</dbReference>
<gene>
    <name evidence="2" type="ORF">DXU93_07000</name>
</gene>
<reference evidence="2 3" key="1">
    <citation type="submission" date="2018-08" db="EMBL/GenBank/DDBJ databases">
        <title>The draft genome squence of Brumimicrobium sp. N62.</title>
        <authorList>
            <person name="Du Z.-J."/>
            <person name="Luo H.-R."/>
        </authorList>
    </citation>
    <scope>NUCLEOTIDE SEQUENCE [LARGE SCALE GENOMIC DNA]</scope>
    <source>
        <strain evidence="2 3">N62</strain>
    </source>
</reference>
<dbReference type="Proteomes" id="UP000257127">
    <property type="component" value="Unassembled WGS sequence"/>
</dbReference>
<comment type="caution">
    <text evidence="2">The sequence shown here is derived from an EMBL/GenBank/DDBJ whole genome shotgun (WGS) entry which is preliminary data.</text>
</comment>
<name>A0A3E1EZ42_9FLAO</name>
<proteinExistence type="predicted"/>